<name>A0AAN1WGA2_9GAMM</name>
<dbReference type="GO" id="GO:0032049">
    <property type="term" value="P:cardiolipin biosynthetic process"/>
    <property type="evidence" value="ECO:0007669"/>
    <property type="project" value="UniProtKB-ARBA"/>
</dbReference>
<dbReference type="Gene3D" id="3.30.870.10">
    <property type="entry name" value="Endonuclease Chain A"/>
    <property type="match status" value="2"/>
</dbReference>
<dbReference type="PANTHER" id="PTHR21248">
    <property type="entry name" value="CARDIOLIPIN SYNTHASE"/>
    <property type="match status" value="1"/>
</dbReference>
<dbReference type="InterPro" id="IPR001736">
    <property type="entry name" value="PLipase_D/transphosphatidylase"/>
</dbReference>
<dbReference type="CDD" id="cd09111">
    <property type="entry name" value="PLDc_ymdC_like_1"/>
    <property type="match status" value="1"/>
</dbReference>
<dbReference type="AlphaFoldDB" id="A0AAN1WGA2"/>
<dbReference type="EMBL" id="AP023086">
    <property type="protein sequence ID" value="BCD97060.1"/>
    <property type="molecule type" value="Genomic_DNA"/>
</dbReference>
<dbReference type="SMART" id="SM00155">
    <property type="entry name" value="PLDc"/>
    <property type="match status" value="2"/>
</dbReference>
<dbReference type="SUPFAM" id="SSF56024">
    <property type="entry name" value="Phospholipase D/nuclease"/>
    <property type="match status" value="2"/>
</dbReference>
<dbReference type="PROSITE" id="PS50035">
    <property type="entry name" value="PLD"/>
    <property type="match status" value="2"/>
</dbReference>
<evidence type="ECO:0000259" key="1">
    <source>
        <dbReference type="PROSITE" id="PS50035"/>
    </source>
</evidence>
<dbReference type="CDD" id="cd09113">
    <property type="entry name" value="PLDc_ymdC_like_2"/>
    <property type="match status" value="1"/>
</dbReference>
<protein>
    <submittedName>
        <fullName evidence="2">Cardiolipin synthase C</fullName>
    </submittedName>
</protein>
<accession>A0AAN1WGA2</accession>
<dbReference type="Proteomes" id="UP001320119">
    <property type="component" value="Chromosome"/>
</dbReference>
<feature type="domain" description="PLD phosphodiesterase" evidence="1">
    <location>
        <begin position="152"/>
        <end position="179"/>
    </location>
</feature>
<gene>
    <name evidence="2" type="ORF">MARGE09_P1260</name>
</gene>
<dbReference type="GO" id="GO:0030572">
    <property type="term" value="F:phosphatidyltransferase activity"/>
    <property type="evidence" value="ECO:0007669"/>
    <property type="project" value="UniProtKB-ARBA"/>
</dbReference>
<dbReference type="Pfam" id="PF13091">
    <property type="entry name" value="PLDc_2"/>
    <property type="match status" value="2"/>
</dbReference>
<sequence length="494" mass="55259">MTYLLAGILIMTLTIKAYAVTPLVQRMDEFCTPCNDKIATQTGSYILEKGEEALISRAWLAENATQTIDVQYFIWSTDNIGILAGEALLTAAERGVKVRVLVDDLLVDAQSQTLLILAAHPNVSIKIYNPQHSVGVSFWRRVKNVLTNFHGANQRMHDKAAIFDGVIGVTGGRNMADEYFDYDHDYNFRDRDILLVGRAVKDMSANFDEFWASPLSVDVEDILAEEVGAIDDAQIQSHIETLHAYAQDEANFSPLVRDMLKNLPKHFAEIFNNMQWGDVQYISDTPGKNDGSAFLAGGGESTDLLAKQLLSAKQRILIQSPYLVFPEEGMDLLQSLLDQGISVDISTNSLASTDNLMAFSGYANQRKKLLKMGVGLYEFKPHPEIQQQLVQRYPALKENNPIFAIHAKSMVIDETTIFIGTFNLDPRSANLNTEVGVLIENAVLGEQLQQSILNDIKPENSWKITPEYNPDKEVGPGKRMKLWFYRILPIGRLL</sequence>
<dbReference type="PANTHER" id="PTHR21248:SF12">
    <property type="entry name" value="CARDIOLIPIN SYNTHASE C"/>
    <property type="match status" value="1"/>
</dbReference>
<reference evidence="2 3" key="1">
    <citation type="journal article" date="2022" name="IScience">
        <title>An ultrasensitive nanofiber-based assay for enzymatic hydrolysis and deep-sea microbial degradation of cellulose.</title>
        <authorList>
            <person name="Tsudome M."/>
            <person name="Tachioka M."/>
            <person name="Miyazaki M."/>
            <person name="Uchimura K."/>
            <person name="Tsuda M."/>
            <person name="Takaki Y."/>
            <person name="Deguchi S."/>
        </authorList>
    </citation>
    <scope>NUCLEOTIDE SEQUENCE [LARGE SCALE GENOMIC DNA]</scope>
    <source>
        <strain evidence="2 3">GE09</strain>
    </source>
</reference>
<organism evidence="2 3">
    <name type="scientific">Marinagarivorans cellulosilyticus</name>
    <dbReference type="NCBI Taxonomy" id="2721545"/>
    <lineage>
        <taxon>Bacteria</taxon>
        <taxon>Pseudomonadati</taxon>
        <taxon>Pseudomonadota</taxon>
        <taxon>Gammaproteobacteria</taxon>
        <taxon>Cellvibrionales</taxon>
        <taxon>Cellvibrionaceae</taxon>
        <taxon>Marinagarivorans</taxon>
    </lineage>
</organism>
<feature type="domain" description="PLD phosphodiesterase" evidence="1">
    <location>
        <begin position="401"/>
        <end position="428"/>
    </location>
</feature>
<evidence type="ECO:0000313" key="2">
    <source>
        <dbReference type="EMBL" id="BCD97060.1"/>
    </source>
</evidence>
<proteinExistence type="predicted"/>
<evidence type="ECO:0000313" key="3">
    <source>
        <dbReference type="Proteomes" id="UP001320119"/>
    </source>
</evidence>
<dbReference type="KEGG" id="marq:MARGE09_P1260"/>
<dbReference type="InterPro" id="IPR025202">
    <property type="entry name" value="PLD-like_dom"/>
</dbReference>
<keyword evidence="3" id="KW-1185">Reference proteome</keyword>